<proteinExistence type="predicted"/>
<dbReference type="PANTHER" id="PTHR38937">
    <property type="entry name" value="MEMBRANE PROTEIN OF ER BODY-LIKE PROTEIN"/>
    <property type="match status" value="1"/>
</dbReference>
<name>A0AAD6LLS2_9ROSI</name>
<dbReference type="InterPro" id="IPR052843">
    <property type="entry name" value="ER_body_metal_sequester"/>
</dbReference>
<feature type="compositionally biased region" description="Low complexity" evidence="1">
    <location>
        <begin position="72"/>
        <end position="87"/>
    </location>
</feature>
<comment type="caution">
    <text evidence="2">The sequence shown here is derived from an EMBL/GenBank/DDBJ whole genome shotgun (WGS) entry which is preliminary data.</text>
</comment>
<feature type="compositionally biased region" description="Polar residues" evidence="1">
    <location>
        <begin position="442"/>
        <end position="458"/>
    </location>
</feature>
<gene>
    <name evidence="2" type="ORF">NC653_034108</name>
</gene>
<keyword evidence="3" id="KW-1185">Reference proteome</keyword>
<feature type="region of interest" description="Disordered" evidence="1">
    <location>
        <begin position="56"/>
        <end position="111"/>
    </location>
</feature>
<organism evidence="2 3">
    <name type="scientific">Populus alba x Populus x berolinensis</name>
    <dbReference type="NCBI Taxonomy" id="444605"/>
    <lineage>
        <taxon>Eukaryota</taxon>
        <taxon>Viridiplantae</taxon>
        <taxon>Streptophyta</taxon>
        <taxon>Embryophyta</taxon>
        <taxon>Tracheophyta</taxon>
        <taxon>Spermatophyta</taxon>
        <taxon>Magnoliopsida</taxon>
        <taxon>eudicotyledons</taxon>
        <taxon>Gunneridae</taxon>
        <taxon>Pentapetalae</taxon>
        <taxon>rosids</taxon>
        <taxon>fabids</taxon>
        <taxon>Malpighiales</taxon>
        <taxon>Salicaceae</taxon>
        <taxon>Saliceae</taxon>
        <taxon>Populus</taxon>
    </lineage>
</organism>
<feature type="compositionally biased region" description="Basic and acidic residues" evidence="1">
    <location>
        <begin position="196"/>
        <end position="209"/>
    </location>
</feature>
<protein>
    <recommendedName>
        <fullName evidence="4">Membrane protein of ER body-like protein</fullName>
    </recommendedName>
</protein>
<dbReference type="EMBL" id="JAQIZT010000015">
    <property type="protein sequence ID" value="KAJ6969478.1"/>
    <property type="molecule type" value="Genomic_DNA"/>
</dbReference>
<dbReference type="Proteomes" id="UP001164929">
    <property type="component" value="Chromosome 15"/>
</dbReference>
<evidence type="ECO:0008006" key="4">
    <source>
        <dbReference type="Google" id="ProtNLM"/>
    </source>
</evidence>
<feature type="region of interest" description="Disordered" evidence="1">
    <location>
        <begin position="262"/>
        <end position="322"/>
    </location>
</feature>
<dbReference type="PANTHER" id="PTHR38937:SF2">
    <property type="entry name" value="MEMBRANE PROTEIN OF ER BODY-LIKE PROTEIN ISOFORM X1"/>
    <property type="match status" value="1"/>
</dbReference>
<accession>A0AAD6LLS2</accession>
<feature type="compositionally biased region" description="Basic residues" evidence="1">
    <location>
        <begin position="262"/>
        <end position="274"/>
    </location>
</feature>
<feature type="region of interest" description="Disordered" evidence="1">
    <location>
        <begin position="179"/>
        <end position="209"/>
    </location>
</feature>
<feature type="compositionally biased region" description="Polar residues" evidence="1">
    <location>
        <begin position="281"/>
        <end position="302"/>
    </location>
</feature>
<reference evidence="2" key="1">
    <citation type="journal article" date="2023" name="Mol. Ecol. Resour.">
        <title>Chromosome-level genome assembly of a triploid poplar Populus alba 'Berolinensis'.</title>
        <authorList>
            <person name="Chen S."/>
            <person name="Yu Y."/>
            <person name="Wang X."/>
            <person name="Wang S."/>
            <person name="Zhang T."/>
            <person name="Zhou Y."/>
            <person name="He R."/>
            <person name="Meng N."/>
            <person name="Wang Y."/>
            <person name="Liu W."/>
            <person name="Liu Z."/>
            <person name="Liu J."/>
            <person name="Guo Q."/>
            <person name="Huang H."/>
            <person name="Sederoff R.R."/>
            <person name="Wang G."/>
            <person name="Qu G."/>
            <person name="Chen S."/>
        </authorList>
    </citation>
    <scope>NUCLEOTIDE SEQUENCE</scope>
    <source>
        <strain evidence="2">SC-2020</strain>
    </source>
</reference>
<evidence type="ECO:0000313" key="2">
    <source>
        <dbReference type="EMBL" id="KAJ6969478.1"/>
    </source>
</evidence>
<sequence length="804" mass="86153">MASPTHSLANKIPMERQEHKLVLEEEEEEEEEMLSLQPRQFQHSNTAADTTTLLVNISSTNDGGNGNGNENGNGISSLISSSNSSINDHSETPKVGVSSPCGSPHKHSGDEERVHHLDSVYFDQHQGADSIDGVSDVKCGGVTCSVFETSPGDVEVLIKNSEIQKSLIKDVNLQSRENLDNEGLSSSSLTPLEGTFEEHNIKSKPSESETRVVGDLDLIEETDHEVTELDVEKVLEKQNTHDLYCPNCNSCITRRVILRRRTRKIHKAPRKPKHTKADTILPSQSDANSTYSDANSADSANGPSHDIANIGSNDIPTPAVDEYNGDRQPDVFRCLSCFSFFIPAGNGFKLFRVSSTENENEQVPTKISTTNTNWFLSIFATHKRKTTTEQGNAAVDYTQVCGMNQDTSSGFPNNVSSSNGSDHSVMPHAERATVKTGEHQEGSYSKPHQSGTESLNPSTMEPLLHDKSPQGINLNPNLTTRNGILADQNSPLLSNDLPPVESSSIAGLDDMGGTSLKDGMGIVISSRETKFAETSLNSAREKSGDAAENSGGSSVNHAIVDTVQQLPYSSGSIEGLKENASLQSWQGGVNPPEYSTSISLILEQSETCIEENFNMAKGNEKPLQNGRASSAQGTSLPSQLYSKEGFINDAALKYYEVGKGALNSLSQGTSRPEKERINIGEDAVNSVKNKNIGNDVIVTIEKEPRKGGDSEIVCIDSVESTSLLNSTNNTNMGEPGAGVGESRQWEIIKSIVYGGLIESITSLSVVSSAAGAGAANLNIIALGLANLIGGLFIIGHNVSKLGSP</sequence>
<evidence type="ECO:0000256" key="1">
    <source>
        <dbReference type="SAM" id="MobiDB-lite"/>
    </source>
</evidence>
<evidence type="ECO:0000313" key="3">
    <source>
        <dbReference type="Proteomes" id="UP001164929"/>
    </source>
</evidence>
<dbReference type="AlphaFoldDB" id="A0AAD6LLS2"/>
<feature type="region of interest" description="Disordered" evidence="1">
    <location>
        <begin position="433"/>
        <end position="458"/>
    </location>
</feature>